<dbReference type="Pfam" id="PF07542">
    <property type="entry name" value="ATP12"/>
    <property type="match status" value="1"/>
</dbReference>
<dbReference type="PANTHER" id="PTHR21013">
    <property type="entry name" value="ATP SYNTHASE MITOCHONDRIAL F1 COMPLEX ASSEMBLY FACTOR 2/ATP12 PROTEIN, MITOCHONDRIAL PRECURSOR"/>
    <property type="match status" value="1"/>
</dbReference>
<protein>
    <submittedName>
        <fullName evidence="6">ATP12-domain-containing protein</fullName>
    </submittedName>
</protein>
<comment type="subcellular location">
    <subcellularLocation>
        <location evidence="1">Mitochondrion</location>
    </subcellularLocation>
</comment>
<dbReference type="OrthoDB" id="5673at2759"/>
<evidence type="ECO:0000313" key="6">
    <source>
        <dbReference type="EMBL" id="KZT60360.1"/>
    </source>
</evidence>
<name>A0A165IBH1_9BASI</name>
<dbReference type="Gene3D" id="3.30.2180.10">
    <property type="entry name" value="ATP12-like"/>
    <property type="match status" value="1"/>
</dbReference>
<dbReference type="EMBL" id="KV423931">
    <property type="protein sequence ID" value="KZT60360.1"/>
    <property type="molecule type" value="Genomic_DNA"/>
</dbReference>
<dbReference type="InterPro" id="IPR042272">
    <property type="entry name" value="ATP12_ATP_synth-F1-assembly_N"/>
</dbReference>
<dbReference type="GO" id="GO:0005739">
    <property type="term" value="C:mitochondrion"/>
    <property type="evidence" value="ECO:0007669"/>
    <property type="project" value="UniProtKB-SubCell"/>
</dbReference>
<dbReference type="STRING" id="1353952.A0A165IBH1"/>
<comment type="similarity">
    <text evidence="2">Belongs to the ATP12 family.</text>
</comment>
<evidence type="ECO:0000256" key="4">
    <source>
        <dbReference type="ARBA" id="ARBA00023128"/>
    </source>
</evidence>
<evidence type="ECO:0000256" key="3">
    <source>
        <dbReference type="ARBA" id="ARBA00022946"/>
    </source>
</evidence>
<dbReference type="PANTHER" id="PTHR21013:SF10">
    <property type="entry name" value="ATP SYNTHASE MITOCHONDRIAL F1 COMPLEX ASSEMBLY FACTOR 2"/>
    <property type="match status" value="1"/>
</dbReference>
<keyword evidence="7" id="KW-1185">Reference proteome</keyword>
<evidence type="ECO:0000313" key="7">
    <source>
        <dbReference type="Proteomes" id="UP000076842"/>
    </source>
</evidence>
<keyword evidence="4" id="KW-0496">Mitochondrion</keyword>
<reference evidence="6 7" key="1">
    <citation type="journal article" date="2016" name="Mol. Biol. Evol.">
        <title>Comparative Genomics of Early-Diverging Mushroom-Forming Fungi Provides Insights into the Origins of Lignocellulose Decay Capabilities.</title>
        <authorList>
            <person name="Nagy L.G."/>
            <person name="Riley R."/>
            <person name="Tritt A."/>
            <person name="Adam C."/>
            <person name="Daum C."/>
            <person name="Floudas D."/>
            <person name="Sun H."/>
            <person name="Yadav J.S."/>
            <person name="Pangilinan J."/>
            <person name="Larsson K.H."/>
            <person name="Matsuura K."/>
            <person name="Barry K."/>
            <person name="Labutti K."/>
            <person name="Kuo R."/>
            <person name="Ohm R.A."/>
            <person name="Bhattacharya S.S."/>
            <person name="Shirouzu T."/>
            <person name="Yoshinaga Y."/>
            <person name="Martin F.M."/>
            <person name="Grigoriev I.V."/>
            <person name="Hibbett D.S."/>
        </authorList>
    </citation>
    <scope>NUCLEOTIDE SEQUENCE [LARGE SCALE GENOMIC DNA]</scope>
    <source>
        <strain evidence="6 7">HHB12733</strain>
    </source>
</reference>
<evidence type="ECO:0000256" key="2">
    <source>
        <dbReference type="ARBA" id="ARBA00008231"/>
    </source>
</evidence>
<dbReference type="InParanoid" id="A0A165IBH1"/>
<dbReference type="InterPro" id="IPR011419">
    <property type="entry name" value="ATP12_ATP_synth-F1-assembly"/>
</dbReference>
<accession>A0A165IBH1</accession>
<dbReference type="InterPro" id="IPR023335">
    <property type="entry name" value="ATP12_ortho_dom_sf"/>
</dbReference>
<dbReference type="SUPFAM" id="SSF160909">
    <property type="entry name" value="ATP12-like"/>
    <property type="match status" value="1"/>
</dbReference>
<dbReference type="GO" id="GO:0033615">
    <property type="term" value="P:mitochondrial proton-transporting ATP synthase complex assembly"/>
    <property type="evidence" value="ECO:0007669"/>
    <property type="project" value="TreeGrafter"/>
</dbReference>
<sequence length="278" mass="31454">MHRIPAAGSWRTLSPALRRSFATTGRVVKEEGVAHAKAEATQKRFWKSVHVTPSKEDPEAFIITLDKRPLKTPGGKPLAVPSSRPLLASLIAHEWDMQENSIRTYALPLTSLTSRAIDGMTNDEVHAKVRNELLRYFDTDTICFHEHDQEGLIRLQETHWIPLIEWAKDKFGVEIRIFTELLGNQQPPETRKAFEEHIAQYDPWQLAALERATFSTKSFLIALALVEGRLTVEEAAHAANVEVNAQILRWGEVEDSHDVDYHDLRRTLGSVTALLARA</sequence>
<keyword evidence="5" id="KW-0143">Chaperone</keyword>
<evidence type="ECO:0000256" key="1">
    <source>
        <dbReference type="ARBA" id="ARBA00004173"/>
    </source>
</evidence>
<dbReference type="Proteomes" id="UP000076842">
    <property type="component" value="Unassembled WGS sequence"/>
</dbReference>
<gene>
    <name evidence="6" type="ORF">CALCODRAFT_114922</name>
</gene>
<dbReference type="AlphaFoldDB" id="A0A165IBH1"/>
<dbReference type="FunCoup" id="A0A165IBH1">
    <property type="interactions" value="319"/>
</dbReference>
<evidence type="ECO:0000256" key="5">
    <source>
        <dbReference type="ARBA" id="ARBA00023186"/>
    </source>
</evidence>
<organism evidence="6 7">
    <name type="scientific">Calocera cornea HHB12733</name>
    <dbReference type="NCBI Taxonomy" id="1353952"/>
    <lineage>
        <taxon>Eukaryota</taxon>
        <taxon>Fungi</taxon>
        <taxon>Dikarya</taxon>
        <taxon>Basidiomycota</taxon>
        <taxon>Agaricomycotina</taxon>
        <taxon>Dacrymycetes</taxon>
        <taxon>Dacrymycetales</taxon>
        <taxon>Dacrymycetaceae</taxon>
        <taxon>Calocera</taxon>
    </lineage>
</organism>
<keyword evidence="3" id="KW-0809">Transit peptide</keyword>
<dbReference type="Gene3D" id="1.10.3580.10">
    <property type="entry name" value="ATP12 ATPase"/>
    <property type="match status" value="1"/>
</dbReference>
<proteinExistence type="inferred from homology"/>